<dbReference type="RefSeq" id="WP_042214489.1">
    <property type="nucleotide sequence ID" value="NZ_CP009285.1"/>
</dbReference>
<name>A0A089LDT9_PAEBO</name>
<evidence type="ECO:0000313" key="2">
    <source>
        <dbReference type="EMBL" id="AIQ59012.1"/>
    </source>
</evidence>
<dbReference type="OrthoDB" id="2679563at2"/>
<protein>
    <recommendedName>
        <fullName evidence="1">YtkA-like domain-containing protein</fullName>
    </recommendedName>
</protein>
<proteinExistence type="predicted"/>
<organism evidence="2 3">
    <name type="scientific">Paenibacillus borealis</name>
    <dbReference type="NCBI Taxonomy" id="160799"/>
    <lineage>
        <taxon>Bacteria</taxon>
        <taxon>Bacillati</taxon>
        <taxon>Bacillota</taxon>
        <taxon>Bacilli</taxon>
        <taxon>Bacillales</taxon>
        <taxon>Paenibacillaceae</taxon>
        <taxon>Paenibacillus</taxon>
    </lineage>
</organism>
<evidence type="ECO:0000259" key="1">
    <source>
        <dbReference type="Pfam" id="PF13115"/>
    </source>
</evidence>
<dbReference type="Pfam" id="PF13115">
    <property type="entry name" value="YtkA"/>
    <property type="match status" value="1"/>
</dbReference>
<dbReference type="PROSITE" id="PS51257">
    <property type="entry name" value="PROKAR_LIPOPROTEIN"/>
    <property type="match status" value="1"/>
</dbReference>
<dbReference type="KEGG" id="pbd:PBOR_20310"/>
<dbReference type="EMBL" id="CP009285">
    <property type="protein sequence ID" value="AIQ59012.1"/>
    <property type="molecule type" value="Genomic_DNA"/>
</dbReference>
<evidence type="ECO:0000313" key="3">
    <source>
        <dbReference type="Proteomes" id="UP000029518"/>
    </source>
</evidence>
<keyword evidence="3" id="KW-1185">Reference proteome</keyword>
<reference evidence="2" key="1">
    <citation type="submission" date="2014-08" db="EMBL/GenBank/DDBJ databases">
        <title>Comparative genomics of the Paenibacillus odorifer group.</title>
        <authorList>
            <person name="den Bakker H.C."/>
            <person name="Tsai Y.-C.Y.-C."/>
            <person name="Martin N."/>
            <person name="Korlach J."/>
            <person name="Wiedmann M."/>
        </authorList>
    </citation>
    <scope>NUCLEOTIDE SEQUENCE [LARGE SCALE GENOMIC DNA]</scope>
    <source>
        <strain evidence="2">DSM 13188</strain>
    </source>
</reference>
<dbReference type="AlphaFoldDB" id="A0A089LDT9"/>
<gene>
    <name evidence="2" type="ORF">PBOR_20310</name>
</gene>
<sequence>MIKPRLRRGLICMVMGITLAGCSGNNEEDMHMHAAADSSMVPIKVELSWSPEEISVNDKVTFKAVVSQDGEVVEDAKEVIFEIADNAEPGKSTQLQGASDGEGAYVSERTFEQAGSYTVTSHVTARTQHSMPSKELTVQP</sequence>
<accession>A0A089LDT9</accession>
<dbReference type="HOGENOM" id="CLU_141469_0_0_9"/>
<feature type="domain" description="YtkA-like" evidence="1">
    <location>
        <begin position="42"/>
        <end position="122"/>
    </location>
</feature>
<dbReference type="Proteomes" id="UP000029518">
    <property type="component" value="Chromosome"/>
</dbReference>
<dbReference type="InterPro" id="IPR032693">
    <property type="entry name" value="YtkA-like_dom"/>
</dbReference>